<dbReference type="Gene3D" id="2.120.10.80">
    <property type="entry name" value="Kelch-type beta propeller"/>
    <property type="match status" value="1"/>
</dbReference>
<dbReference type="InterPro" id="IPR000210">
    <property type="entry name" value="BTB/POZ_dom"/>
</dbReference>
<keyword evidence="10" id="KW-1185">Reference proteome</keyword>
<keyword evidence="6" id="KW-0009">Actin-binding</keyword>
<evidence type="ECO:0000256" key="1">
    <source>
        <dbReference type="ARBA" id="ARBA00004906"/>
    </source>
</evidence>
<accession>A0A8R1VYQ1</accession>
<dbReference type="EnsemblMetazoa" id="XM_001943784.5">
    <property type="protein sequence ID" value="XP_001943819.2"/>
    <property type="gene ID" value="LOC100165499"/>
</dbReference>
<evidence type="ECO:0000256" key="7">
    <source>
        <dbReference type="ARBA" id="ARBA00043912"/>
    </source>
</evidence>
<dbReference type="KEGG" id="api:100165499"/>
<dbReference type="PROSITE" id="PS50097">
    <property type="entry name" value="BTB"/>
    <property type="match status" value="1"/>
</dbReference>
<dbReference type="Gene3D" id="3.30.710.10">
    <property type="entry name" value="Potassium Channel Kv1.1, Chain A"/>
    <property type="match status" value="1"/>
</dbReference>
<evidence type="ECO:0000313" key="10">
    <source>
        <dbReference type="Proteomes" id="UP000007819"/>
    </source>
</evidence>
<keyword evidence="5" id="KW-0833">Ubl conjugation pathway</keyword>
<evidence type="ECO:0000256" key="5">
    <source>
        <dbReference type="ARBA" id="ARBA00022786"/>
    </source>
</evidence>
<dbReference type="InterPro" id="IPR011333">
    <property type="entry name" value="SKP1/BTB/POZ_sf"/>
</dbReference>
<evidence type="ECO:0000256" key="4">
    <source>
        <dbReference type="ARBA" id="ARBA00022737"/>
    </source>
</evidence>
<dbReference type="Pfam" id="PF00651">
    <property type="entry name" value="BTB"/>
    <property type="match status" value="1"/>
</dbReference>
<sequence>MDALHTSSSGSELNQVLKSNACGPTNFRNSSHSVRLLEDLLILRKSEVLCDIRFKTDDGTIIFGHKNVLMAASPYFSAMFSNFDESNKDLVNIRELDSTILRQLVDYIYTGEIMITKENVQVLLPTANLLQLNYVSGACAEFLQTQLDPSNCIGIKEFADLHNCMELVLSSEAYIKKRFLEVAECDEFLSLSFQKLLELISCNDLSVSFEEKVFECVINWVKHELICRKDFLEKLMEHVRLPLASTQYILQKVIKEPLLKHSPKCKDYVFEALHFNLLKSVQRFTIPLSIRCRPRQFDNSQKVILMFSQSDTLPNCYTQWYDPSINLRENAPGINHSCVTAGVGVIKDQFVFVVGGMNRSSSRSVSMLDVSLQLPCWVPMVDMLVSRHRLGVGVLDDCLYAVGGHDDTSALNSVEVFDVGIQKWRMVTSMTIARSHLGVCVLNNRLYAVGGNNDSSTLKSVECYDPSLDTWTQVADMSVCRSGFGIGILDGVIYVIGGYTESEFLNSVQAFSPSDGVWSTIADMEACRYNPVVISLDGLLYVMGGDTDSYAVDSVEIYDPNTNTWSKRETLLTDQIYNGVVVHRPPHFRTN</sequence>
<dbReference type="SUPFAM" id="SSF54695">
    <property type="entry name" value="POZ domain"/>
    <property type="match status" value="1"/>
</dbReference>
<dbReference type="Gene3D" id="1.25.40.420">
    <property type="match status" value="1"/>
</dbReference>
<dbReference type="RefSeq" id="XP_001943819.2">
    <property type="nucleotide sequence ID" value="XM_001943784.4"/>
</dbReference>
<evidence type="ECO:0000313" key="9">
    <source>
        <dbReference type="EnsemblMetazoa" id="XP_001943819.2"/>
    </source>
</evidence>
<dbReference type="Pfam" id="PF01344">
    <property type="entry name" value="Kelch_1"/>
    <property type="match status" value="4"/>
</dbReference>
<keyword evidence="4" id="KW-0677">Repeat</keyword>
<dbReference type="InterPro" id="IPR015915">
    <property type="entry name" value="Kelch-typ_b-propeller"/>
</dbReference>
<dbReference type="Proteomes" id="UP000007819">
    <property type="component" value="Chromosome A1"/>
</dbReference>
<dbReference type="AlphaFoldDB" id="A0A8R1VYQ1"/>
<protein>
    <recommendedName>
        <fullName evidence="2">Kelch-like protein diablo</fullName>
    </recommendedName>
</protein>
<comment type="pathway">
    <text evidence="1">Protein modification; protein ubiquitination.</text>
</comment>
<reference evidence="9" key="2">
    <citation type="submission" date="2022-06" db="UniProtKB">
        <authorList>
            <consortium name="EnsemblMetazoa"/>
        </authorList>
    </citation>
    <scope>IDENTIFICATION</scope>
</reference>
<dbReference type="PANTHER" id="PTHR24412">
    <property type="entry name" value="KELCH PROTEIN"/>
    <property type="match status" value="1"/>
</dbReference>
<dbReference type="FunFam" id="1.25.40.420:FF:000001">
    <property type="entry name" value="Kelch-like family member 12"/>
    <property type="match status" value="1"/>
</dbReference>
<dbReference type="SMART" id="SM00225">
    <property type="entry name" value="BTB"/>
    <property type="match status" value="1"/>
</dbReference>
<dbReference type="Pfam" id="PF07707">
    <property type="entry name" value="BACK"/>
    <property type="match status" value="1"/>
</dbReference>
<evidence type="ECO:0000256" key="3">
    <source>
        <dbReference type="ARBA" id="ARBA00022441"/>
    </source>
</evidence>
<dbReference type="InterPro" id="IPR017096">
    <property type="entry name" value="BTB-kelch_protein"/>
</dbReference>
<dbReference type="InterPro" id="IPR011705">
    <property type="entry name" value="BACK"/>
</dbReference>
<dbReference type="OrthoDB" id="19132at2759"/>
<proteinExistence type="predicted"/>
<dbReference type="SUPFAM" id="SSF117281">
    <property type="entry name" value="Kelch motif"/>
    <property type="match status" value="1"/>
</dbReference>
<dbReference type="PIRSF" id="PIRSF037037">
    <property type="entry name" value="Kelch-like_protein_gigaxonin"/>
    <property type="match status" value="1"/>
</dbReference>
<feature type="domain" description="BTB" evidence="8">
    <location>
        <begin position="50"/>
        <end position="117"/>
    </location>
</feature>
<dbReference type="InterPro" id="IPR006652">
    <property type="entry name" value="Kelch_1"/>
</dbReference>
<dbReference type="SMART" id="SM00875">
    <property type="entry name" value="BACK"/>
    <property type="match status" value="1"/>
</dbReference>
<keyword evidence="3" id="KW-0880">Kelch repeat</keyword>
<reference evidence="10" key="1">
    <citation type="submission" date="2010-06" db="EMBL/GenBank/DDBJ databases">
        <authorList>
            <person name="Jiang H."/>
            <person name="Abraham K."/>
            <person name="Ali S."/>
            <person name="Alsbrooks S.L."/>
            <person name="Anim B.N."/>
            <person name="Anosike U.S."/>
            <person name="Attaway T."/>
            <person name="Bandaranaike D.P."/>
            <person name="Battles P.K."/>
            <person name="Bell S.N."/>
            <person name="Bell A.V."/>
            <person name="Beltran B."/>
            <person name="Bickham C."/>
            <person name="Bustamante Y."/>
            <person name="Caleb T."/>
            <person name="Canada A."/>
            <person name="Cardenas V."/>
            <person name="Carter K."/>
            <person name="Chacko J."/>
            <person name="Chandrabose M.N."/>
            <person name="Chavez D."/>
            <person name="Chavez A."/>
            <person name="Chen L."/>
            <person name="Chu H.-S."/>
            <person name="Claassen K.J."/>
            <person name="Cockrell R."/>
            <person name="Collins M."/>
            <person name="Cooper J.A."/>
            <person name="Cree A."/>
            <person name="Curry S.M."/>
            <person name="Da Y."/>
            <person name="Dao M.D."/>
            <person name="Das B."/>
            <person name="Davila M.-L."/>
            <person name="Davy-Carroll L."/>
            <person name="Denson S."/>
            <person name="Dinh H."/>
            <person name="Ebong V.E."/>
            <person name="Edwards J.R."/>
            <person name="Egan A."/>
            <person name="El-Daye J."/>
            <person name="Escobedo L."/>
            <person name="Fernandez S."/>
            <person name="Fernando P.R."/>
            <person name="Flagg N."/>
            <person name="Forbes L.D."/>
            <person name="Fowler R.G."/>
            <person name="Fu Q."/>
            <person name="Gabisi R.A."/>
            <person name="Ganer J."/>
            <person name="Garbino Pronczuk A."/>
            <person name="Garcia R.M."/>
            <person name="Garner T."/>
            <person name="Garrett T.E."/>
            <person name="Gonzalez D.A."/>
            <person name="Hamid H."/>
            <person name="Hawkins E.S."/>
            <person name="Hirani K."/>
            <person name="Hogues M.E."/>
            <person name="Hollins B."/>
            <person name="Hsiao C.-H."/>
            <person name="Jabil R."/>
            <person name="James M.L."/>
            <person name="Jhangiani S.N."/>
            <person name="Johnson B."/>
            <person name="Johnson Q."/>
            <person name="Joshi V."/>
            <person name="Kalu J.B."/>
            <person name="Kam C."/>
            <person name="Kashfia A."/>
            <person name="Keebler J."/>
            <person name="Kisamo H."/>
            <person name="Kovar C.L."/>
            <person name="Lago L.A."/>
            <person name="Lai C.-Y."/>
            <person name="Laidlaw J."/>
            <person name="Lara F."/>
            <person name="Le T.-K."/>
            <person name="Lee S.L."/>
            <person name="Legall F.H."/>
            <person name="Lemon S.J."/>
            <person name="Lewis L.R."/>
            <person name="Li B."/>
            <person name="Liu Y."/>
            <person name="Liu Y.-S."/>
            <person name="Lopez J."/>
            <person name="Lozado R.J."/>
            <person name="Lu J."/>
            <person name="Madu R.C."/>
            <person name="Maheshwari M."/>
            <person name="Maheshwari R."/>
            <person name="Malloy K."/>
            <person name="Martinez E."/>
            <person name="Mathew T."/>
            <person name="Mercado I.C."/>
            <person name="Mercado C."/>
            <person name="Meyer B."/>
            <person name="Montgomery K."/>
            <person name="Morgan M.B."/>
            <person name="Munidasa M."/>
            <person name="Nazareth L.V."/>
            <person name="Nelson J."/>
            <person name="Ng B.M."/>
            <person name="Nguyen N.B."/>
            <person name="Nguyen P.Q."/>
            <person name="Nguyen T."/>
            <person name="Obregon M."/>
            <person name="Okwuonu G.O."/>
            <person name="Onwere C.G."/>
            <person name="Orozco G."/>
            <person name="Parra A."/>
            <person name="Patel S."/>
            <person name="Patil S."/>
            <person name="Perez A."/>
            <person name="Perez Y."/>
            <person name="Pham C."/>
            <person name="Primus E.L."/>
            <person name="Pu L.-L."/>
            <person name="Puazo M."/>
            <person name="Qin X."/>
            <person name="Quiroz J.B."/>
            <person name="Reese J."/>
            <person name="Richards S."/>
            <person name="Rives C.M."/>
            <person name="Robberts R."/>
            <person name="Ruiz S.J."/>
            <person name="Ruiz M.J."/>
            <person name="Santibanez J."/>
            <person name="Schneider B.W."/>
            <person name="Sisson I."/>
            <person name="Smith M."/>
            <person name="Sodergren E."/>
            <person name="Song X.-Z."/>
            <person name="Song B.B."/>
            <person name="Summersgill H."/>
            <person name="Thelus R."/>
            <person name="Thornton R.D."/>
            <person name="Trejos Z.Y."/>
            <person name="Usmani K."/>
            <person name="Vattathil S."/>
            <person name="Villasana D."/>
            <person name="Walker D.L."/>
            <person name="Wang S."/>
            <person name="Wang K."/>
            <person name="White C.S."/>
            <person name="Williams A.C."/>
            <person name="Williamson J."/>
            <person name="Wilson K."/>
            <person name="Woghiren I.O."/>
            <person name="Woodworth J.R."/>
            <person name="Worley K.C."/>
            <person name="Wright R.A."/>
            <person name="Wu W."/>
            <person name="Young L."/>
            <person name="Zhang L."/>
            <person name="Zhang J."/>
            <person name="Zhu Y."/>
            <person name="Muzny D.M."/>
            <person name="Weinstock G."/>
            <person name="Gibbs R.A."/>
        </authorList>
    </citation>
    <scope>NUCLEOTIDE SEQUENCE [LARGE SCALE GENOMIC DNA]</scope>
    <source>
        <strain evidence="10">LSR1</strain>
    </source>
</reference>
<comment type="function">
    <text evidence="7">Probable substrate-specific adapter of an E3 ubiquitin-protein ligase complex which mediates the ubiquitination and subsequent proteasomal degradation of target proteins. May have a role in synapse differentiation and growth.</text>
</comment>
<evidence type="ECO:0000256" key="6">
    <source>
        <dbReference type="ARBA" id="ARBA00023203"/>
    </source>
</evidence>
<dbReference type="GO" id="GO:0003779">
    <property type="term" value="F:actin binding"/>
    <property type="evidence" value="ECO:0007669"/>
    <property type="project" value="UniProtKB-KW"/>
</dbReference>
<name>A0A8R1VYQ1_ACYPI</name>
<organism evidence="9 10">
    <name type="scientific">Acyrthosiphon pisum</name>
    <name type="common">Pea aphid</name>
    <dbReference type="NCBI Taxonomy" id="7029"/>
    <lineage>
        <taxon>Eukaryota</taxon>
        <taxon>Metazoa</taxon>
        <taxon>Ecdysozoa</taxon>
        <taxon>Arthropoda</taxon>
        <taxon>Hexapoda</taxon>
        <taxon>Insecta</taxon>
        <taxon>Pterygota</taxon>
        <taxon>Neoptera</taxon>
        <taxon>Paraneoptera</taxon>
        <taxon>Hemiptera</taxon>
        <taxon>Sternorrhyncha</taxon>
        <taxon>Aphidomorpha</taxon>
        <taxon>Aphidoidea</taxon>
        <taxon>Aphididae</taxon>
        <taxon>Macrosiphini</taxon>
        <taxon>Acyrthosiphon</taxon>
    </lineage>
</organism>
<dbReference type="SMART" id="SM00612">
    <property type="entry name" value="Kelch"/>
    <property type="match status" value="5"/>
</dbReference>
<dbReference type="GeneID" id="100165499"/>
<dbReference type="PANTHER" id="PTHR24412:SF466">
    <property type="entry name" value="RING CANAL KELCH PROTEIN"/>
    <property type="match status" value="1"/>
</dbReference>
<evidence type="ECO:0000259" key="8">
    <source>
        <dbReference type="PROSITE" id="PS50097"/>
    </source>
</evidence>
<evidence type="ECO:0000256" key="2">
    <source>
        <dbReference type="ARBA" id="ARBA00013699"/>
    </source>
</evidence>